<evidence type="ECO:0000259" key="11">
    <source>
        <dbReference type="Pfam" id="PF16363"/>
    </source>
</evidence>
<accession>G0JPA6</accession>
<dbReference type="KEGG" id="afi:Acife_1178"/>
<dbReference type="InterPro" id="IPR016040">
    <property type="entry name" value="NAD(P)-bd_dom"/>
</dbReference>
<comment type="cofactor">
    <cofactor evidence="2 10">
        <name>NAD(+)</name>
        <dbReference type="ChEBI" id="CHEBI:57540"/>
    </cofactor>
</comment>
<feature type="domain" description="NAD(P)-binding" evidence="11">
    <location>
        <begin position="10"/>
        <end position="311"/>
    </location>
</feature>
<keyword evidence="9 10" id="KW-0119">Carbohydrate metabolism</keyword>
<dbReference type="Gene3D" id="3.90.25.10">
    <property type="entry name" value="UDP-galactose 4-epimerase, domain 1"/>
    <property type="match status" value="1"/>
</dbReference>
<dbReference type="NCBIfam" id="TIGR01179">
    <property type="entry name" value="galE"/>
    <property type="match status" value="1"/>
</dbReference>
<dbReference type="STRING" id="743299.Acife_1178"/>
<dbReference type="UniPathway" id="UPA00214"/>
<dbReference type="GO" id="GO:0003978">
    <property type="term" value="F:UDP-glucose 4-epimerase activity"/>
    <property type="evidence" value="ECO:0007669"/>
    <property type="project" value="UniProtKB-UniRule"/>
</dbReference>
<dbReference type="EC" id="5.1.3.2" evidence="5 10"/>
<organism evidence="12 13">
    <name type="scientific">Acidithiobacillus ferrivorans SS3</name>
    <dbReference type="NCBI Taxonomy" id="743299"/>
    <lineage>
        <taxon>Bacteria</taxon>
        <taxon>Pseudomonadati</taxon>
        <taxon>Pseudomonadota</taxon>
        <taxon>Acidithiobacillia</taxon>
        <taxon>Acidithiobacillales</taxon>
        <taxon>Acidithiobacillaceae</taxon>
        <taxon>Acidithiobacillus</taxon>
    </lineage>
</organism>
<reference evidence="12 13" key="1">
    <citation type="journal article" date="2011" name="J. Bacteriol.">
        <title>Draft genome of the psychrotolerant acidophile Acidithiobacillus ferrivorans SS3.</title>
        <authorList>
            <person name="Liljeqvist M."/>
            <person name="Valdes J."/>
            <person name="Holmes D.S."/>
            <person name="Dopson M."/>
        </authorList>
    </citation>
    <scope>NUCLEOTIDE SEQUENCE [LARGE SCALE GENOMIC DNA]</scope>
    <source>
        <strain evidence="12 13">SS3</strain>
    </source>
</reference>
<comment type="similarity">
    <text evidence="4 10">Belongs to the NAD(P)-dependent epimerase/dehydratase family.</text>
</comment>
<proteinExistence type="inferred from homology"/>
<protein>
    <recommendedName>
        <fullName evidence="6 10">UDP-glucose 4-epimerase</fullName>
        <ecNumber evidence="5 10">5.1.3.2</ecNumber>
    </recommendedName>
</protein>
<evidence type="ECO:0000256" key="3">
    <source>
        <dbReference type="ARBA" id="ARBA00004947"/>
    </source>
</evidence>
<evidence type="ECO:0000256" key="2">
    <source>
        <dbReference type="ARBA" id="ARBA00001911"/>
    </source>
</evidence>
<dbReference type="SUPFAM" id="SSF51735">
    <property type="entry name" value="NAD(P)-binding Rossmann-fold domains"/>
    <property type="match status" value="1"/>
</dbReference>
<comment type="subunit">
    <text evidence="10">Homodimer.</text>
</comment>
<dbReference type="CDD" id="cd05247">
    <property type="entry name" value="UDP_G4E_1_SDR_e"/>
    <property type="match status" value="1"/>
</dbReference>
<dbReference type="PANTHER" id="PTHR43725">
    <property type="entry name" value="UDP-GLUCOSE 4-EPIMERASE"/>
    <property type="match status" value="1"/>
</dbReference>
<dbReference type="InterPro" id="IPR005886">
    <property type="entry name" value="UDP_G4E"/>
</dbReference>
<evidence type="ECO:0000313" key="12">
    <source>
        <dbReference type="EMBL" id="AEM47337.1"/>
    </source>
</evidence>
<dbReference type="EMBL" id="CP002985">
    <property type="protein sequence ID" value="AEM47337.1"/>
    <property type="molecule type" value="Genomic_DNA"/>
</dbReference>
<evidence type="ECO:0000313" key="13">
    <source>
        <dbReference type="Proteomes" id="UP000009220"/>
    </source>
</evidence>
<sequence>MSGHFDTRVLVVGGAGYIGSHMAKMLVQSGHEVLILDNLSTGFRDAVCYGRFIEGDLADQCLLDRIFSENEIDAVMHFAALSQVGESVRGPARYYRNNVANTQNLLDAMLHHGVRCFIFSSTAAIFGEPEYTPIDERHRLSPINPYGRSKRMVEEMLADQDRAYDLRFVSLRYFNAAGADPDGELGECHAPESHLIPLVLQVASGRREHIAVYGNDYPTHDGTCVRDYIHVWDLCSAHLLALEYLLADGESNTFNLGNGKGFSVQEVIDTARRVTGQPIPEIIQERRPGDPAVLVADSQKARRELGWEPRFQDLGTIVGHAWEFERKKGEAW</sequence>
<keyword evidence="7 10" id="KW-0520">NAD</keyword>
<dbReference type="eggNOG" id="COG1087">
    <property type="taxonomic scope" value="Bacteria"/>
</dbReference>
<evidence type="ECO:0000256" key="9">
    <source>
        <dbReference type="ARBA" id="ARBA00023277"/>
    </source>
</evidence>
<name>G0JPA6_9PROT</name>
<dbReference type="PANTHER" id="PTHR43725:SF53">
    <property type="entry name" value="UDP-ARABINOSE 4-EPIMERASE 1"/>
    <property type="match status" value="1"/>
</dbReference>
<keyword evidence="8 10" id="KW-0413">Isomerase</keyword>
<dbReference type="Gene3D" id="3.40.50.720">
    <property type="entry name" value="NAD(P)-binding Rossmann-like Domain"/>
    <property type="match status" value="1"/>
</dbReference>
<dbReference type="AlphaFoldDB" id="G0JPA6"/>
<evidence type="ECO:0000256" key="5">
    <source>
        <dbReference type="ARBA" id="ARBA00013189"/>
    </source>
</evidence>
<evidence type="ECO:0000256" key="7">
    <source>
        <dbReference type="ARBA" id="ARBA00023027"/>
    </source>
</evidence>
<dbReference type="GO" id="GO:0033499">
    <property type="term" value="P:galactose catabolic process via UDP-galactose, Leloir pathway"/>
    <property type="evidence" value="ECO:0007669"/>
    <property type="project" value="TreeGrafter"/>
</dbReference>
<dbReference type="RefSeq" id="WP_014028594.1">
    <property type="nucleotide sequence ID" value="NC_015942.1"/>
</dbReference>
<dbReference type="InterPro" id="IPR036291">
    <property type="entry name" value="NAD(P)-bd_dom_sf"/>
</dbReference>
<comment type="pathway">
    <text evidence="3 10">Carbohydrate metabolism; galactose metabolism.</text>
</comment>
<gene>
    <name evidence="12" type="ORF">Acife_1178</name>
</gene>
<dbReference type="Proteomes" id="UP000009220">
    <property type="component" value="Chromosome"/>
</dbReference>
<dbReference type="Pfam" id="PF16363">
    <property type="entry name" value="GDP_Man_Dehyd"/>
    <property type="match status" value="1"/>
</dbReference>
<evidence type="ECO:0000256" key="6">
    <source>
        <dbReference type="ARBA" id="ARBA00018569"/>
    </source>
</evidence>
<evidence type="ECO:0000256" key="8">
    <source>
        <dbReference type="ARBA" id="ARBA00023235"/>
    </source>
</evidence>
<dbReference type="HOGENOM" id="CLU_007383_1_10_6"/>
<comment type="catalytic activity">
    <reaction evidence="1 10">
        <text>UDP-alpha-D-glucose = UDP-alpha-D-galactose</text>
        <dbReference type="Rhea" id="RHEA:22168"/>
        <dbReference type="ChEBI" id="CHEBI:58885"/>
        <dbReference type="ChEBI" id="CHEBI:66914"/>
        <dbReference type="EC" id="5.1.3.2"/>
    </reaction>
</comment>
<evidence type="ECO:0000256" key="4">
    <source>
        <dbReference type="ARBA" id="ARBA00007637"/>
    </source>
</evidence>
<evidence type="ECO:0000256" key="10">
    <source>
        <dbReference type="RuleBase" id="RU366046"/>
    </source>
</evidence>
<evidence type="ECO:0000256" key="1">
    <source>
        <dbReference type="ARBA" id="ARBA00000083"/>
    </source>
</evidence>